<dbReference type="GO" id="GO:0008641">
    <property type="term" value="F:ubiquitin-like modifier activating enzyme activity"/>
    <property type="evidence" value="ECO:0007669"/>
    <property type="project" value="InterPro"/>
</dbReference>
<reference evidence="4 5" key="1">
    <citation type="journal article" date="2019" name="Environ. Microbiol.">
        <title>Species interactions and distinct microbial communities in high Arctic permafrost affected cryosols are associated with the CH4 and CO2 gas fluxes.</title>
        <authorList>
            <person name="Altshuler I."/>
            <person name="Hamel J."/>
            <person name="Turney S."/>
            <person name="Magnuson E."/>
            <person name="Levesque R."/>
            <person name="Greer C."/>
            <person name="Whyte L.G."/>
        </authorList>
    </citation>
    <scope>NUCLEOTIDE SEQUENCE [LARGE SCALE GENOMIC DNA]</scope>
    <source>
        <strain evidence="4 5">S9.3B</strain>
    </source>
</reference>
<evidence type="ECO:0000313" key="4">
    <source>
        <dbReference type="EMBL" id="TPG59168.1"/>
    </source>
</evidence>
<keyword evidence="1" id="KW-1133">Transmembrane helix</keyword>
<dbReference type="InterPro" id="IPR000415">
    <property type="entry name" value="Nitroreductase-like"/>
</dbReference>
<dbReference type="InterPro" id="IPR029479">
    <property type="entry name" value="Nitroreductase"/>
</dbReference>
<dbReference type="GO" id="GO:0016491">
    <property type="term" value="F:oxidoreductase activity"/>
    <property type="evidence" value="ECO:0007669"/>
    <property type="project" value="InterPro"/>
</dbReference>
<organism evidence="4 5">
    <name type="scientific">Muricoccus nepalensis</name>
    <dbReference type="NCBI Taxonomy" id="1854500"/>
    <lineage>
        <taxon>Bacteria</taxon>
        <taxon>Pseudomonadati</taxon>
        <taxon>Pseudomonadota</taxon>
        <taxon>Alphaproteobacteria</taxon>
        <taxon>Acetobacterales</taxon>
        <taxon>Roseomonadaceae</taxon>
        <taxon>Muricoccus</taxon>
    </lineage>
</organism>
<dbReference type="InterPro" id="IPR035985">
    <property type="entry name" value="Ubiquitin-activating_enz"/>
</dbReference>
<proteinExistence type="predicted"/>
<dbReference type="InterPro" id="IPR045886">
    <property type="entry name" value="ThiF/MoeB/HesA"/>
</dbReference>
<dbReference type="InterPro" id="IPR000594">
    <property type="entry name" value="ThiF_NAD_FAD-bd"/>
</dbReference>
<keyword evidence="1" id="KW-0812">Transmembrane</keyword>
<evidence type="ECO:0000256" key="1">
    <source>
        <dbReference type="SAM" id="Phobius"/>
    </source>
</evidence>
<dbReference type="CDD" id="cd01483">
    <property type="entry name" value="E1_enzyme_family"/>
    <property type="match status" value="1"/>
</dbReference>
<dbReference type="AlphaFoldDB" id="A0A502GCF0"/>
<protein>
    <submittedName>
        <fullName evidence="4">Thiamine biosynthesis protein ThiF</fullName>
    </submittedName>
</protein>
<dbReference type="Gene3D" id="3.40.50.720">
    <property type="entry name" value="NAD(P)-binding Rossmann-like Domain"/>
    <property type="match status" value="1"/>
</dbReference>
<dbReference type="SUPFAM" id="SSF69572">
    <property type="entry name" value="Activating enzymes of the ubiquitin-like proteins"/>
    <property type="match status" value="1"/>
</dbReference>
<dbReference type="EMBL" id="RCZP01000004">
    <property type="protein sequence ID" value="TPG59168.1"/>
    <property type="molecule type" value="Genomic_DNA"/>
</dbReference>
<sequence length="647" mass="70924">MKPFDYQAAFSRNLGWVRAEEQESLRGRRVAIAGMGGVGGGHLMALARLGIGAFTIADLDSFDLPNMNRQAGAFTSTLGRPKAETLAGMAREVNPEIRLRVFPNGITPENLDDFLDGADLFVDGIDFFAMDIRRLAFARCRELGIPAVTAAPIGMGVGLLAFMPTGMSFESYFRLEGQTEDEQYLRFLLGVAPRGLHRAYLVDPSRIDLANHRGPSTGAACLLCAGAVAAMATRILLMRGGVEAAPVHHHYDAYLQRFVQTRLRRGNAEPVQRLKLAIARRQFAAMLRAPRPPEPPATPLEAILEAARWAPSGDNVQPWRFEVLGEDQVRVRFDPHDPANPYEYRGGEPSVLSAGMMLEALRIAATMHGRAMECRIDEGSDRLVAELRFVPAPKQEPDPLYALLPLRSVDRRPYRRRGLLPRERTALEAAIGPGLRLRWHEDDNGRMAFARLGARATRFRLRLPGAHAVHRSAIDWAPGDSQTGIPAGATGLWRPTLPVMRWAIRDWRRMVAVNRLGGAHSAALQLDWATAFGSAAFLSVALPKDAPRDREGLLVAGASLLRFWLTATRLGLAMQPGIAVLLCAQAAGTSLPNAALARDAERCAEELRALAGPETDRLVFLARIGEPRDAPPRQRSVRRPLAELRGG</sequence>
<dbReference type="PANTHER" id="PTHR43267">
    <property type="entry name" value="TRNA THREONYLCARBAMOYLADENOSINE DEHYDRATASE"/>
    <property type="match status" value="1"/>
</dbReference>
<dbReference type="NCBIfam" id="NF006077">
    <property type="entry name" value="PRK08223.1"/>
    <property type="match status" value="1"/>
</dbReference>
<dbReference type="Gene3D" id="3.40.109.10">
    <property type="entry name" value="NADH Oxidase"/>
    <property type="match status" value="2"/>
</dbReference>
<dbReference type="OrthoDB" id="272552at2"/>
<gene>
    <name evidence="4" type="ORF">EAH89_07450</name>
</gene>
<keyword evidence="1" id="KW-0472">Membrane</keyword>
<evidence type="ECO:0000259" key="2">
    <source>
        <dbReference type="Pfam" id="PF00881"/>
    </source>
</evidence>
<dbReference type="Pfam" id="PF00899">
    <property type="entry name" value="ThiF"/>
    <property type="match status" value="1"/>
</dbReference>
<name>A0A502GCF0_9PROT</name>
<dbReference type="PANTHER" id="PTHR43267:SF1">
    <property type="entry name" value="TRNA THREONYLCARBAMOYLADENOSINE DEHYDRATASE"/>
    <property type="match status" value="1"/>
</dbReference>
<comment type="caution">
    <text evidence="4">The sequence shown here is derived from an EMBL/GenBank/DDBJ whole genome shotgun (WGS) entry which is preliminary data.</text>
</comment>
<dbReference type="SUPFAM" id="SSF55469">
    <property type="entry name" value="FMN-dependent nitroreductase-like"/>
    <property type="match status" value="1"/>
</dbReference>
<accession>A0A502GCF0</accession>
<feature type="domain" description="Nitroreductase" evidence="2">
    <location>
        <begin position="295"/>
        <end position="336"/>
    </location>
</feature>
<dbReference type="GO" id="GO:0061504">
    <property type="term" value="P:cyclic threonylcarbamoyladenosine biosynthetic process"/>
    <property type="evidence" value="ECO:0007669"/>
    <property type="project" value="TreeGrafter"/>
</dbReference>
<dbReference type="Proteomes" id="UP000317078">
    <property type="component" value="Unassembled WGS sequence"/>
</dbReference>
<keyword evidence="5" id="KW-1185">Reference proteome</keyword>
<dbReference type="Pfam" id="PF00881">
    <property type="entry name" value="Nitroreductase"/>
    <property type="match status" value="1"/>
</dbReference>
<evidence type="ECO:0000313" key="5">
    <source>
        <dbReference type="Proteomes" id="UP000317078"/>
    </source>
</evidence>
<feature type="domain" description="THIF-type NAD/FAD binding fold" evidence="3">
    <location>
        <begin position="11"/>
        <end position="263"/>
    </location>
</feature>
<dbReference type="RefSeq" id="WP_140882155.1">
    <property type="nucleotide sequence ID" value="NZ_RCZP01000004.1"/>
</dbReference>
<evidence type="ECO:0000259" key="3">
    <source>
        <dbReference type="Pfam" id="PF00899"/>
    </source>
</evidence>
<feature type="transmembrane region" description="Helical" evidence="1">
    <location>
        <begin position="143"/>
        <end position="163"/>
    </location>
</feature>
<dbReference type="GO" id="GO:0061503">
    <property type="term" value="F:tRNA threonylcarbamoyladenosine dehydratase"/>
    <property type="evidence" value="ECO:0007669"/>
    <property type="project" value="TreeGrafter"/>
</dbReference>